<dbReference type="GO" id="GO:0003677">
    <property type="term" value="F:DNA binding"/>
    <property type="evidence" value="ECO:0007669"/>
    <property type="project" value="UniProtKB-KW"/>
</dbReference>
<sequence length="328" mass="33655">MLRRKVAVLLVVCAAVGSGCSAEQQGDELMVTDNPVAAVAAVSPPAATTPAGAVTALADDIVAMAYSPESGTLAVAGKDTLRLYPLGDTLGEPKTAAVTAESLTVDGGAFLAAGKNEVTRVSADGSASAAGSFRGEPVSTAAFDGRTLVAMRDERAVAVVKDAKVQRMISGDMMSADQVVSAGKGAVVLDRLRNAVFELDVPGATIAQGLRAGQGATNAVADRFGRVLVTDTRGGALLAFSLDPLLMRQNYPVAGAPYAITYDSKRDLAWVTLTETNEVVGYDVAGEEPKEKYRFPTVSQPNTVAVDPRTGRVIVASGTGDGIQVIAI</sequence>
<evidence type="ECO:0000313" key="3">
    <source>
        <dbReference type="Proteomes" id="UP000520767"/>
    </source>
</evidence>
<name>A0A7W7QC02_9PSEU</name>
<evidence type="ECO:0000256" key="1">
    <source>
        <dbReference type="SAM" id="SignalP"/>
    </source>
</evidence>
<keyword evidence="1" id="KW-0732">Signal</keyword>
<keyword evidence="2" id="KW-0238">DNA-binding</keyword>
<proteinExistence type="predicted"/>
<evidence type="ECO:0000313" key="2">
    <source>
        <dbReference type="EMBL" id="MBB4910698.1"/>
    </source>
</evidence>
<accession>A0A7W7QC02</accession>
<organism evidence="2 3">
    <name type="scientific">Actinophytocola algeriensis</name>
    <dbReference type="NCBI Taxonomy" id="1768010"/>
    <lineage>
        <taxon>Bacteria</taxon>
        <taxon>Bacillati</taxon>
        <taxon>Actinomycetota</taxon>
        <taxon>Actinomycetes</taxon>
        <taxon>Pseudonocardiales</taxon>
        <taxon>Pseudonocardiaceae</taxon>
    </lineage>
</organism>
<dbReference type="Proteomes" id="UP000520767">
    <property type="component" value="Unassembled WGS sequence"/>
</dbReference>
<gene>
    <name evidence="2" type="ORF">FHR82_006957</name>
</gene>
<keyword evidence="3" id="KW-1185">Reference proteome</keyword>
<dbReference type="SUPFAM" id="SSF101898">
    <property type="entry name" value="NHL repeat"/>
    <property type="match status" value="1"/>
</dbReference>
<dbReference type="EMBL" id="JACHJQ010000008">
    <property type="protein sequence ID" value="MBB4910698.1"/>
    <property type="molecule type" value="Genomic_DNA"/>
</dbReference>
<comment type="caution">
    <text evidence="2">The sequence shown here is derived from an EMBL/GenBank/DDBJ whole genome shotgun (WGS) entry which is preliminary data.</text>
</comment>
<dbReference type="InterPro" id="IPR015943">
    <property type="entry name" value="WD40/YVTN_repeat-like_dom_sf"/>
</dbReference>
<dbReference type="RefSeq" id="WP_184814749.1">
    <property type="nucleotide sequence ID" value="NZ_JACHJQ010000008.1"/>
</dbReference>
<dbReference type="Gene3D" id="2.130.10.10">
    <property type="entry name" value="YVTN repeat-like/Quinoprotein amine dehydrogenase"/>
    <property type="match status" value="1"/>
</dbReference>
<feature type="signal peptide" evidence="1">
    <location>
        <begin position="1"/>
        <end position="21"/>
    </location>
</feature>
<feature type="chain" id="PRO_5038863848" evidence="1">
    <location>
        <begin position="22"/>
        <end position="328"/>
    </location>
</feature>
<reference evidence="2 3" key="1">
    <citation type="submission" date="2020-08" db="EMBL/GenBank/DDBJ databases">
        <title>Genomic Encyclopedia of Type Strains, Phase III (KMG-III): the genomes of soil and plant-associated and newly described type strains.</title>
        <authorList>
            <person name="Whitman W."/>
        </authorList>
    </citation>
    <scope>NUCLEOTIDE SEQUENCE [LARGE SCALE GENOMIC DNA]</scope>
    <source>
        <strain evidence="2 3">CECT 8960</strain>
    </source>
</reference>
<dbReference type="AlphaFoldDB" id="A0A7W7QC02"/>
<dbReference type="PROSITE" id="PS51257">
    <property type="entry name" value="PROKAR_LIPOPROTEIN"/>
    <property type="match status" value="1"/>
</dbReference>
<protein>
    <submittedName>
        <fullName evidence="2">DNA-binding beta-propeller fold protein YncE</fullName>
    </submittedName>
</protein>